<protein>
    <submittedName>
        <fullName evidence="2">Uncharacterized protein</fullName>
    </submittedName>
</protein>
<evidence type="ECO:0000313" key="2">
    <source>
        <dbReference type="EMBL" id="KAJ1108048.1"/>
    </source>
</evidence>
<accession>A0AAV7N179</accession>
<comment type="caution">
    <text evidence="2">The sequence shown here is derived from an EMBL/GenBank/DDBJ whole genome shotgun (WGS) entry which is preliminary data.</text>
</comment>
<evidence type="ECO:0000256" key="1">
    <source>
        <dbReference type="SAM" id="MobiDB-lite"/>
    </source>
</evidence>
<evidence type="ECO:0000313" key="3">
    <source>
        <dbReference type="Proteomes" id="UP001066276"/>
    </source>
</evidence>
<feature type="region of interest" description="Disordered" evidence="1">
    <location>
        <begin position="1"/>
        <end position="99"/>
    </location>
</feature>
<dbReference type="AlphaFoldDB" id="A0AAV7N179"/>
<dbReference type="EMBL" id="JANPWB010000013">
    <property type="protein sequence ID" value="KAJ1108048.1"/>
    <property type="molecule type" value="Genomic_DNA"/>
</dbReference>
<keyword evidence="3" id="KW-1185">Reference proteome</keyword>
<reference evidence="2" key="1">
    <citation type="journal article" date="2022" name="bioRxiv">
        <title>Sequencing and chromosome-scale assembly of the giantPleurodeles waltlgenome.</title>
        <authorList>
            <person name="Brown T."/>
            <person name="Elewa A."/>
            <person name="Iarovenko S."/>
            <person name="Subramanian E."/>
            <person name="Araus A.J."/>
            <person name="Petzold A."/>
            <person name="Susuki M."/>
            <person name="Suzuki K.-i.T."/>
            <person name="Hayashi T."/>
            <person name="Toyoda A."/>
            <person name="Oliveira C."/>
            <person name="Osipova E."/>
            <person name="Leigh N.D."/>
            <person name="Simon A."/>
            <person name="Yun M.H."/>
        </authorList>
    </citation>
    <scope>NUCLEOTIDE SEQUENCE</scope>
    <source>
        <strain evidence="2">20211129_DDA</strain>
        <tissue evidence="2">Liver</tissue>
    </source>
</reference>
<gene>
    <name evidence="2" type="ORF">NDU88_005432</name>
</gene>
<sequence length="99" mass="11007">MPVLPQGLARARDLPAKNSGAGERCCASLVREMRRIGEEKTTGNQRYRSGEEEAKTTDKQPSRKGQSIMVEGARNKQKQQASNDVGGLQWKQQRHSKQG</sequence>
<dbReference type="Proteomes" id="UP001066276">
    <property type="component" value="Chromosome 9"/>
</dbReference>
<name>A0AAV7N179_PLEWA</name>
<organism evidence="2 3">
    <name type="scientific">Pleurodeles waltl</name>
    <name type="common">Iberian ribbed newt</name>
    <dbReference type="NCBI Taxonomy" id="8319"/>
    <lineage>
        <taxon>Eukaryota</taxon>
        <taxon>Metazoa</taxon>
        <taxon>Chordata</taxon>
        <taxon>Craniata</taxon>
        <taxon>Vertebrata</taxon>
        <taxon>Euteleostomi</taxon>
        <taxon>Amphibia</taxon>
        <taxon>Batrachia</taxon>
        <taxon>Caudata</taxon>
        <taxon>Salamandroidea</taxon>
        <taxon>Salamandridae</taxon>
        <taxon>Pleurodelinae</taxon>
        <taxon>Pleurodeles</taxon>
    </lineage>
</organism>
<feature type="compositionally biased region" description="Basic and acidic residues" evidence="1">
    <location>
        <begin position="48"/>
        <end position="61"/>
    </location>
</feature>
<feature type="compositionally biased region" description="Basic and acidic residues" evidence="1">
    <location>
        <begin position="31"/>
        <end position="41"/>
    </location>
</feature>
<proteinExistence type="predicted"/>